<evidence type="ECO:0000313" key="3">
    <source>
        <dbReference type="Proteomes" id="UP000886687"/>
    </source>
</evidence>
<feature type="compositionally biased region" description="Basic and acidic residues" evidence="1">
    <location>
        <begin position="133"/>
        <end position="148"/>
    </location>
</feature>
<gene>
    <name evidence="2" type="ORF">JAZ04_14375</name>
</gene>
<evidence type="ECO:0000313" key="2">
    <source>
        <dbReference type="EMBL" id="MCG7940024.1"/>
    </source>
</evidence>
<feature type="region of interest" description="Disordered" evidence="1">
    <location>
        <begin position="119"/>
        <end position="157"/>
    </location>
</feature>
<dbReference type="Proteomes" id="UP000886687">
    <property type="component" value="Unassembled WGS sequence"/>
</dbReference>
<evidence type="ECO:0000256" key="1">
    <source>
        <dbReference type="SAM" id="MobiDB-lite"/>
    </source>
</evidence>
<accession>A0A9E4N1W5</accession>
<name>A0A9E4N1W5_9GAMM</name>
<reference evidence="2" key="1">
    <citation type="journal article" date="2021" name="Proc. Natl. Acad. Sci. U.S.A.">
        <title>Global biogeography of chemosynthetic symbionts reveals both localized and globally distributed symbiont groups. .</title>
        <authorList>
            <person name="Osvatic J.T."/>
            <person name="Wilkins L.G.E."/>
            <person name="Leibrecht L."/>
            <person name="Leray M."/>
            <person name="Zauner S."/>
            <person name="Polzin J."/>
            <person name="Camacho Y."/>
            <person name="Gros O."/>
            <person name="van Gils J.A."/>
            <person name="Eisen J.A."/>
            <person name="Petersen J.M."/>
            <person name="Yuen B."/>
        </authorList>
    </citation>
    <scope>NUCLEOTIDE SEQUENCE</scope>
    <source>
        <strain evidence="2">MAGL173</strain>
    </source>
</reference>
<dbReference type="AlphaFoldDB" id="A0A9E4N1W5"/>
<sequence>MRITLIISTEIVKEIEFLAEFLSTREGKPVTTDDVIDTLIKGDCKLSEGPPLYSHSRQSTGTREASKRRLEATLFPDTYQRITELQKSLRETAERVNPYADVDYSIGNLIYGLIMGNYTYPTGPEEPSQTPEDTTRPAEDPTQSRELWKAPGRLPSD</sequence>
<comment type="caution">
    <text evidence="2">The sequence shown here is derived from an EMBL/GenBank/DDBJ whole genome shotgun (WGS) entry which is preliminary data.</text>
</comment>
<organism evidence="2 3">
    <name type="scientific">Candidatus Thiodiazotropha lotti</name>
    <dbReference type="NCBI Taxonomy" id="2792787"/>
    <lineage>
        <taxon>Bacteria</taxon>
        <taxon>Pseudomonadati</taxon>
        <taxon>Pseudomonadota</taxon>
        <taxon>Gammaproteobacteria</taxon>
        <taxon>Chromatiales</taxon>
        <taxon>Sedimenticolaceae</taxon>
        <taxon>Candidatus Thiodiazotropha</taxon>
    </lineage>
</organism>
<proteinExistence type="predicted"/>
<protein>
    <submittedName>
        <fullName evidence="2">Uncharacterized protein</fullName>
    </submittedName>
</protein>
<dbReference type="EMBL" id="JAEPDI010000012">
    <property type="protein sequence ID" value="MCG7940024.1"/>
    <property type="molecule type" value="Genomic_DNA"/>
</dbReference>